<dbReference type="EC" id="2.2.1.2" evidence="4 9"/>
<evidence type="ECO:0000256" key="3">
    <source>
        <dbReference type="ARBA" id="ARBA00008012"/>
    </source>
</evidence>
<dbReference type="PANTHER" id="PTHR10683:SF18">
    <property type="entry name" value="TRANSALDOLASE"/>
    <property type="match status" value="1"/>
</dbReference>
<sequence length="321" mass="35459">MTALSQLRDHSIVVADTGDIEQIKRFQPQDATTNPSLILAAIESGKYDALVTDALTWAQNNSHFLNEDTFSLASDRLIVLLGKEISSVVPGVVSTEVNAKLSFDTEKTVAKALFLIEQYASIGISKDKVLIKIAATWEGIQAARILEQQGIKCNLTLIFNFHQALACAQAGAFLISPFVGRILDWYKNNTGQTYSHPCDDPGVQSVRDIYTHFKEHGYPTIVMGASFRNTGEILYLSGCDRLTIGPSLLAELDAMDNLDDFFPAITTAHQRQAYPEATVTETSLRWALNEDPMATEKLADGIRVFAKAQDKLEQLLMNWSK</sequence>
<evidence type="ECO:0000256" key="7">
    <source>
        <dbReference type="ARBA" id="ARBA00023270"/>
    </source>
</evidence>
<evidence type="ECO:0000256" key="5">
    <source>
        <dbReference type="ARBA" id="ARBA00022679"/>
    </source>
</evidence>
<name>A0A501X3C0_9GAMM</name>
<keyword evidence="6 10" id="KW-0570">Pentose shunt</keyword>
<dbReference type="EMBL" id="VFRR01000003">
    <property type="protein sequence ID" value="TPE54979.1"/>
    <property type="molecule type" value="Genomic_DNA"/>
</dbReference>
<dbReference type="InterPro" id="IPR018225">
    <property type="entry name" value="Transaldolase_AS"/>
</dbReference>
<organism evidence="11 12">
    <name type="scientific">Maribrevibacterium harenarium</name>
    <dbReference type="NCBI Taxonomy" id="2589817"/>
    <lineage>
        <taxon>Bacteria</taxon>
        <taxon>Pseudomonadati</taxon>
        <taxon>Pseudomonadota</taxon>
        <taxon>Gammaproteobacteria</taxon>
        <taxon>Oceanospirillales</taxon>
        <taxon>Oceanospirillaceae</taxon>
        <taxon>Maribrevibacterium</taxon>
    </lineage>
</organism>
<dbReference type="InterPro" id="IPR004730">
    <property type="entry name" value="Transaldolase_1"/>
</dbReference>
<comment type="function">
    <text evidence="1 10">Transaldolase is important for the balance of metabolites in the pentose-phosphate pathway.</text>
</comment>
<dbReference type="Gene3D" id="3.20.20.70">
    <property type="entry name" value="Aldolase class I"/>
    <property type="match status" value="1"/>
</dbReference>
<evidence type="ECO:0000256" key="10">
    <source>
        <dbReference type="RuleBase" id="RU004155"/>
    </source>
</evidence>
<dbReference type="UniPathway" id="UPA00115">
    <property type="reaction ID" value="UER00414"/>
</dbReference>
<dbReference type="Proteomes" id="UP000315901">
    <property type="component" value="Unassembled WGS sequence"/>
</dbReference>
<reference evidence="11 12" key="1">
    <citation type="submission" date="2019-06" db="EMBL/GenBank/DDBJ databases">
        <title>A novel bacterium of genus Marinomonas, isolated from coastal sand.</title>
        <authorList>
            <person name="Huang H."/>
            <person name="Mo K."/>
            <person name="Hu Y."/>
        </authorList>
    </citation>
    <scope>NUCLEOTIDE SEQUENCE [LARGE SCALE GENOMIC DNA]</scope>
    <source>
        <strain evidence="11 12">HB171799</strain>
    </source>
</reference>
<evidence type="ECO:0000313" key="11">
    <source>
        <dbReference type="EMBL" id="TPE54979.1"/>
    </source>
</evidence>
<dbReference type="GO" id="GO:0006098">
    <property type="term" value="P:pentose-phosphate shunt"/>
    <property type="evidence" value="ECO:0007669"/>
    <property type="project" value="UniProtKB-UniRule"/>
</dbReference>
<proteinExistence type="inferred from homology"/>
<dbReference type="InterPro" id="IPR001585">
    <property type="entry name" value="TAL/FSA"/>
</dbReference>
<dbReference type="RefSeq" id="WP_140587147.1">
    <property type="nucleotide sequence ID" value="NZ_VFRR01000003.1"/>
</dbReference>
<gene>
    <name evidence="11" type="primary">tal</name>
    <name evidence="11" type="ORF">FJM67_02680</name>
</gene>
<comment type="similarity">
    <text evidence="3 10">Belongs to the transaldolase family. Type 1 subfamily.</text>
</comment>
<keyword evidence="7" id="KW-0704">Schiff base</keyword>
<evidence type="ECO:0000256" key="8">
    <source>
        <dbReference type="ARBA" id="ARBA00048810"/>
    </source>
</evidence>
<accession>A0A501X3C0</accession>
<dbReference type="Pfam" id="PF00923">
    <property type="entry name" value="TAL_FSA"/>
    <property type="match status" value="1"/>
</dbReference>
<dbReference type="GO" id="GO:0004801">
    <property type="term" value="F:transaldolase activity"/>
    <property type="evidence" value="ECO:0007669"/>
    <property type="project" value="UniProtKB-UniRule"/>
</dbReference>
<dbReference type="GO" id="GO:0005975">
    <property type="term" value="P:carbohydrate metabolic process"/>
    <property type="evidence" value="ECO:0007669"/>
    <property type="project" value="InterPro"/>
</dbReference>
<dbReference type="OrthoDB" id="9809101at2"/>
<dbReference type="PANTHER" id="PTHR10683">
    <property type="entry name" value="TRANSALDOLASE"/>
    <property type="match status" value="1"/>
</dbReference>
<dbReference type="NCBIfam" id="TIGR00874">
    <property type="entry name" value="talAB"/>
    <property type="match status" value="1"/>
</dbReference>
<dbReference type="PROSITE" id="PS00958">
    <property type="entry name" value="TRANSALDOLASE_2"/>
    <property type="match status" value="1"/>
</dbReference>
<evidence type="ECO:0000256" key="9">
    <source>
        <dbReference type="NCBIfam" id="TIGR00874"/>
    </source>
</evidence>
<comment type="pathway">
    <text evidence="2 10">Carbohydrate degradation; pentose phosphate pathway; D-glyceraldehyde 3-phosphate and beta-D-fructose 6-phosphate from D-ribose 5-phosphate and D-xylulose 5-phosphate (non-oxidative stage): step 2/3.</text>
</comment>
<dbReference type="GO" id="GO:0005829">
    <property type="term" value="C:cytosol"/>
    <property type="evidence" value="ECO:0007669"/>
    <property type="project" value="TreeGrafter"/>
</dbReference>
<comment type="caution">
    <text evidence="11">The sequence shown here is derived from an EMBL/GenBank/DDBJ whole genome shotgun (WGS) entry which is preliminary data.</text>
</comment>
<dbReference type="CDD" id="cd00957">
    <property type="entry name" value="Transaldolase_TalAB"/>
    <property type="match status" value="1"/>
</dbReference>
<dbReference type="InterPro" id="IPR013785">
    <property type="entry name" value="Aldolase_TIM"/>
</dbReference>
<comment type="catalytic activity">
    <reaction evidence="8 10">
        <text>D-sedoheptulose 7-phosphate + D-glyceraldehyde 3-phosphate = D-erythrose 4-phosphate + beta-D-fructose 6-phosphate</text>
        <dbReference type="Rhea" id="RHEA:17053"/>
        <dbReference type="ChEBI" id="CHEBI:16897"/>
        <dbReference type="ChEBI" id="CHEBI:57483"/>
        <dbReference type="ChEBI" id="CHEBI:57634"/>
        <dbReference type="ChEBI" id="CHEBI:59776"/>
        <dbReference type="EC" id="2.2.1.2"/>
    </reaction>
</comment>
<keyword evidence="12" id="KW-1185">Reference proteome</keyword>
<evidence type="ECO:0000256" key="2">
    <source>
        <dbReference type="ARBA" id="ARBA00004857"/>
    </source>
</evidence>
<dbReference type="AlphaFoldDB" id="A0A501X3C0"/>
<evidence type="ECO:0000256" key="1">
    <source>
        <dbReference type="ARBA" id="ARBA00003518"/>
    </source>
</evidence>
<dbReference type="PROSITE" id="PS01054">
    <property type="entry name" value="TRANSALDOLASE_1"/>
    <property type="match status" value="1"/>
</dbReference>
<evidence type="ECO:0000313" key="12">
    <source>
        <dbReference type="Proteomes" id="UP000315901"/>
    </source>
</evidence>
<evidence type="ECO:0000256" key="6">
    <source>
        <dbReference type="ARBA" id="ARBA00023126"/>
    </source>
</evidence>
<keyword evidence="5 10" id="KW-0808">Transferase</keyword>
<dbReference type="SUPFAM" id="SSF51569">
    <property type="entry name" value="Aldolase"/>
    <property type="match status" value="1"/>
</dbReference>
<protein>
    <recommendedName>
        <fullName evidence="4 9">Transaldolase</fullName>
        <ecNumber evidence="4 9">2.2.1.2</ecNumber>
    </recommendedName>
</protein>
<evidence type="ECO:0000256" key="4">
    <source>
        <dbReference type="ARBA" id="ARBA00013151"/>
    </source>
</evidence>